<protein>
    <submittedName>
        <fullName evidence="3">CAAX amino terminal protease</fullName>
    </submittedName>
</protein>
<keyword evidence="3" id="KW-0378">Hydrolase</keyword>
<gene>
    <name evidence="3" type="ORF">Ccrd_011422</name>
</gene>
<sequence>MQQQQPTLIQQTLIDMSTSTSPFCQALSLRPSLPSTSRVEHKLYKPNSSLNRTARLSTFSSSRSLRNNWRFSCFKDENSSLDYTIPETAEDTLPGEALEPEPNQPNVKHDWPSNLRKAVDAIFRAEPWTVPWTAKTILQVMLLWIASFWLVGSWIIPFLAHIAGVRKESLTYRGQAFYSLLTDVAEGIAGIAILHRCLAPFRPLSSDWFKLSFKGNWQFDVGLGCLMFPLVNRLSQVNLNLLPMLPPAPVTVSNVEQSIVARDPVAMALYAIVVSVCAPIWEEVVFRGFLLPSLTRYMPVWCSILVSSLAFALAHFNMQRMLPLVFLGIVMGAVFSRSRNLLPSMLLHSLWNAFVFIDLMK</sequence>
<dbReference type="GO" id="GO:0080120">
    <property type="term" value="P:CAAX-box protein maturation"/>
    <property type="evidence" value="ECO:0007669"/>
    <property type="project" value="UniProtKB-ARBA"/>
</dbReference>
<feature type="transmembrane region" description="Helical" evidence="1">
    <location>
        <begin position="142"/>
        <end position="164"/>
    </location>
</feature>
<feature type="transmembrane region" description="Helical" evidence="1">
    <location>
        <begin position="294"/>
        <end position="314"/>
    </location>
</feature>
<dbReference type="GO" id="GO:0006508">
    <property type="term" value="P:proteolysis"/>
    <property type="evidence" value="ECO:0007669"/>
    <property type="project" value="UniProtKB-KW"/>
</dbReference>
<keyword evidence="1" id="KW-0472">Membrane</keyword>
<feature type="domain" description="CAAX prenyl protease 2/Lysostaphin resistance protein A-like" evidence="2">
    <location>
        <begin position="267"/>
        <end position="354"/>
    </location>
</feature>
<dbReference type="PANTHER" id="PTHR43592:SF24">
    <property type="entry name" value="CAAX AMINO TERMINAL PROTEASE FAMILY PROTEIN"/>
    <property type="match status" value="1"/>
</dbReference>
<dbReference type="EMBL" id="LEKV01001027">
    <property type="protein sequence ID" value="KVI10161.1"/>
    <property type="molecule type" value="Genomic_DNA"/>
</dbReference>
<dbReference type="OrthoDB" id="361580at2759"/>
<keyword evidence="1" id="KW-0812">Transmembrane</keyword>
<evidence type="ECO:0000256" key="1">
    <source>
        <dbReference type="SAM" id="Phobius"/>
    </source>
</evidence>
<evidence type="ECO:0000313" key="4">
    <source>
        <dbReference type="Proteomes" id="UP000243975"/>
    </source>
</evidence>
<feature type="transmembrane region" description="Helical" evidence="1">
    <location>
        <begin position="265"/>
        <end position="282"/>
    </location>
</feature>
<dbReference type="Gramene" id="KVI10161">
    <property type="protein sequence ID" value="KVI10161"/>
    <property type="gene ID" value="Ccrd_011422"/>
</dbReference>
<keyword evidence="4" id="KW-1185">Reference proteome</keyword>
<name>A0A103YJB0_CYNCS</name>
<organism evidence="3 4">
    <name type="scientific">Cynara cardunculus var. scolymus</name>
    <name type="common">Globe artichoke</name>
    <name type="synonym">Cynara scolymus</name>
    <dbReference type="NCBI Taxonomy" id="59895"/>
    <lineage>
        <taxon>Eukaryota</taxon>
        <taxon>Viridiplantae</taxon>
        <taxon>Streptophyta</taxon>
        <taxon>Embryophyta</taxon>
        <taxon>Tracheophyta</taxon>
        <taxon>Spermatophyta</taxon>
        <taxon>Magnoliopsida</taxon>
        <taxon>eudicotyledons</taxon>
        <taxon>Gunneridae</taxon>
        <taxon>Pentapetalae</taxon>
        <taxon>asterids</taxon>
        <taxon>campanulids</taxon>
        <taxon>Asterales</taxon>
        <taxon>Asteraceae</taxon>
        <taxon>Carduoideae</taxon>
        <taxon>Cardueae</taxon>
        <taxon>Carduinae</taxon>
        <taxon>Cynara</taxon>
    </lineage>
</organism>
<keyword evidence="1" id="KW-1133">Transmembrane helix</keyword>
<evidence type="ECO:0000313" key="3">
    <source>
        <dbReference type="EMBL" id="KVI10161.1"/>
    </source>
</evidence>
<feature type="transmembrane region" description="Helical" evidence="1">
    <location>
        <begin position="321"/>
        <end position="336"/>
    </location>
</feature>
<dbReference type="OMA" id="HEEESCS"/>
<dbReference type="InterPro" id="IPR003675">
    <property type="entry name" value="Rce1/LyrA-like_dom"/>
</dbReference>
<evidence type="ECO:0000259" key="2">
    <source>
        <dbReference type="Pfam" id="PF02517"/>
    </source>
</evidence>
<dbReference type="PANTHER" id="PTHR43592">
    <property type="entry name" value="CAAX AMINO TERMINAL PROTEASE"/>
    <property type="match status" value="1"/>
</dbReference>
<reference evidence="3 4" key="1">
    <citation type="journal article" date="2016" name="Sci. Rep.">
        <title>The genome sequence of the outbreeding globe artichoke constructed de novo incorporating a phase-aware low-pass sequencing strategy of F1 progeny.</title>
        <authorList>
            <person name="Scaglione D."/>
            <person name="Reyes-Chin-Wo S."/>
            <person name="Acquadro A."/>
            <person name="Froenicke L."/>
            <person name="Portis E."/>
            <person name="Beitel C."/>
            <person name="Tirone M."/>
            <person name="Mauro R."/>
            <person name="Lo Monaco A."/>
            <person name="Mauromicale G."/>
            <person name="Faccioli P."/>
            <person name="Cattivelli L."/>
            <person name="Rieseberg L."/>
            <person name="Michelmore R."/>
            <person name="Lanteri S."/>
        </authorList>
    </citation>
    <scope>NUCLEOTIDE SEQUENCE [LARGE SCALE GENOMIC DNA]</scope>
    <source>
        <strain evidence="3">2C</strain>
    </source>
</reference>
<proteinExistence type="predicted"/>
<accession>A0A103YJB0</accession>
<keyword evidence="3" id="KW-0645">Protease</keyword>
<dbReference type="GO" id="GO:0004175">
    <property type="term" value="F:endopeptidase activity"/>
    <property type="evidence" value="ECO:0007669"/>
    <property type="project" value="UniProtKB-ARBA"/>
</dbReference>
<dbReference type="AlphaFoldDB" id="A0A103YJB0"/>
<comment type="caution">
    <text evidence="3">The sequence shown here is derived from an EMBL/GenBank/DDBJ whole genome shotgun (WGS) entry which is preliminary data.</text>
</comment>
<dbReference type="Proteomes" id="UP000243975">
    <property type="component" value="Unassembled WGS sequence"/>
</dbReference>
<dbReference type="Pfam" id="PF02517">
    <property type="entry name" value="Rce1-like"/>
    <property type="match status" value="1"/>
</dbReference>